<dbReference type="GO" id="GO:0010206">
    <property type="term" value="P:photosystem II repair"/>
    <property type="evidence" value="ECO:0007669"/>
    <property type="project" value="InterPro"/>
</dbReference>
<reference evidence="1 2" key="1">
    <citation type="submission" date="2011-10" db="EMBL/GenBank/DDBJ databases">
        <authorList>
            <person name="Genoscope - CEA"/>
        </authorList>
    </citation>
    <scope>NUCLEOTIDE SEQUENCE [LARGE SCALE GENOMIC DNA]</scope>
    <source>
        <strain evidence="1 2">RCC 1105</strain>
    </source>
</reference>
<gene>
    <name evidence="1" type="ORF">Bathy01g06610</name>
</gene>
<dbReference type="GeneID" id="19018396"/>
<dbReference type="STRING" id="41875.K8E9D7"/>
<name>K8E9D7_9CHLO</name>
<dbReference type="OrthoDB" id="419533at2759"/>
<dbReference type="Proteomes" id="UP000198341">
    <property type="component" value="Chromosome 1"/>
</dbReference>
<organism evidence="1 2">
    <name type="scientific">Bathycoccus prasinos</name>
    <dbReference type="NCBI Taxonomy" id="41875"/>
    <lineage>
        <taxon>Eukaryota</taxon>
        <taxon>Viridiplantae</taxon>
        <taxon>Chlorophyta</taxon>
        <taxon>Mamiellophyceae</taxon>
        <taxon>Mamiellales</taxon>
        <taxon>Bathycoccaceae</taxon>
        <taxon>Bathycoccus</taxon>
    </lineage>
</organism>
<sequence length="182" mass="20787">MDEKFDRREMLKNALVASVGVVAATPMPVRSFVRLVLPMISRVFMCFVVFRLDHQKAEKETRRESAFALALFGIGEKSDAKYEEDTKEVINQVREVLDFPMGADGREQSIEKTRALTNEWVARYRRSGDYSGRPSYGLTYSALNAVSGHFNNFGTKYPFPAKRKDRVFEELTSAETQISRGR</sequence>
<dbReference type="eggNOG" id="ENOG502RZI3">
    <property type="taxonomic scope" value="Eukaryota"/>
</dbReference>
<proteinExistence type="inferred from homology"/>
<dbReference type="GO" id="GO:0010207">
    <property type="term" value="P:photosystem II assembly"/>
    <property type="evidence" value="ECO:0007669"/>
    <property type="project" value="InterPro"/>
</dbReference>
<dbReference type="AlphaFoldDB" id="K8E9D7"/>
<dbReference type="HAMAP" id="MF_01481">
    <property type="entry name" value="PSII_Psb27"/>
    <property type="match status" value="1"/>
</dbReference>
<accession>K8E9D7</accession>
<dbReference type="RefSeq" id="XP_007515350.1">
    <property type="nucleotide sequence ID" value="XM_007515288.1"/>
</dbReference>
<evidence type="ECO:0000313" key="2">
    <source>
        <dbReference type="Proteomes" id="UP000198341"/>
    </source>
</evidence>
<dbReference type="PANTHER" id="PTHR34041">
    <property type="entry name" value="PHOTOSYSTEM II REPAIR PROTEIN PSB27-H1, CHLOROPLASTIC"/>
    <property type="match status" value="1"/>
</dbReference>
<dbReference type="Gene3D" id="1.20.58.810">
    <property type="entry name" value="Photosystem II Pbs27"/>
    <property type="match status" value="1"/>
</dbReference>
<dbReference type="InterPro" id="IPR038450">
    <property type="entry name" value="PSII_Psb27_sf"/>
</dbReference>
<evidence type="ECO:0000313" key="1">
    <source>
        <dbReference type="EMBL" id="CCO14229.1"/>
    </source>
</evidence>
<protein>
    <submittedName>
        <fullName evidence="1">Photosystem II 11 kD protein</fullName>
    </submittedName>
</protein>
<keyword evidence="2" id="KW-1185">Reference proteome</keyword>
<dbReference type="GO" id="GO:0009523">
    <property type="term" value="C:photosystem II"/>
    <property type="evidence" value="ECO:0007669"/>
    <property type="project" value="InterPro"/>
</dbReference>
<dbReference type="Pfam" id="PF13326">
    <property type="entry name" value="PSII_Pbs27"/>
    <property type="match status" value="1"/>
</dbReference>
<dbReference type="EMBL" id="FO082278">
    <property type="protein sequence ID" value="CCO14229.1"/>
    <property type="molecule type" value="Genomic_DNA"/>
</dbReference>
<dbReference type="KEGG" id="bpg:Bathy01g06610"/>
<dbReference type="InterPro" id="IPR025585">
    <property type="entry name" value="PSII_Psb27"/>
</dbReference>
<dbReference type="GO" id="GO:0009543">
    <property type="term" value="C:chloroplast thylakoid lumen"/>
    <property type="evidence" value="ECO:0007669"/>
    <property type="project" value="TreeGrafter"/>
</dbReference>
<dbReference type="PANTHER" id="PTHR34041:SF1">
    <property type="entry name" value="PHOTOSYSTEM II REPAIR PROTEIN PSB27-H1, CHLOROPLASTIC"/>
    <property type="match status" value="1"/>
</dbReference>